<name>A0A3A1Y393_9GAMM</name>
<dbReference type="Proteomes" id="UP000265691">
    <property type="component" value="Unassembled WGS sequence"/>
</dbReference>
<gene>
    <name evidence="1" type="ORF">CKF54_05455</name>
</gene>
<reference evidence="1 2" key="1">
    <citation type="submission" date="2017-08" db="EMBL/GenBank/DDBJ databases">
        <title>Reclassification of Bisgaard taxon 37 and 44.</title>
        <authorList>
            <person name="Christensen H."/>
        </authorList>
    </citation>
    <scope>NUCLEOTIDE SEQUENCE [LARGE SCALE GENOMIC DNA]</scope>
    <source>
        <strain evidence="1 2">B96_3</strain>
    </source>
</reference>
<protein>
    <recommendedName>
        <fullName evidence="3">Protein YibB</fullName>
    </recommendedName>
</protein>
<dbReference type="InterPro" id="IPR011735">
    <property type="entry name" value="WlaTC/HtrL_glycosyltransf"/>
</dbReference>
<dbReference type="AlphaFoldDB" id="A0A3A1Y393"/>
<keyword evidence="2" id="KW-1185">Reference proteome</keyword>
<dbReference type="Pfam" id="PF09612">
    <property type="entry name" value="HtrL_YibB"/>
    <property type="match status" value="1"/>
</dbReference>
<evidence type="ECO:0000313" key="1">
    <source>
        <dbReference type="EMBL" id="RIY32035.1"/>
    </source>
</evidence>
<dbReference type="EMBL" id="NRHC01000070">
    <property type="protein sequence ID" value="RIY32035.1"/>
    <property type="molecule type" value="Genomic_DNA"/>
</dbReference>
<evidence type="ECO:0008006" key="3">
    <source>
        <dbReference type="Google" id="ProtNLM"/>
    </source>
</evidence>
<accession>A0A3A1Y393</accession>
<dbReference type="OrthoDB" id="5678609at2"/>
<dbReference type="RefSeq" id="WP_119525355.1">
    <property type="nucleotide sequence ID" value="NZ_NRHC01000070.1"/>
</dbReference>
<comment type="caution">
    <text evidence="1">The sequence shown here is derived from an EMBL/GenBank/DDBJ whole genome shotgun (WGS) entry which is preliminary data.</text>
</comment>
<proteinExistence type="predicted"/>
<organism evidence="1 2">
    <name type="scientific">Psittacicella hinzii</name>
    <dbReference type="NCBI Taxonomy" id="2028575"/>
    <lineage>
        <taxon>Bacteria</taxon>
        <taxon>Pseudomonadati</taxon>
        <taxon>Pseudomonadota</taxon>
        <taxon>Gammaproteobacteria</taxon>
        <taxon>Pasteurellales</taxon>
        <taxon>Psittacicellaceae</taxon>
        <taxon>Psittacicella</taxon>
    </lineage>
</organism>
<sequence length="293" mass="35239">MTDNSKITIVTAFYALGREGWQGFERSDDVYYERFTRLARLKNDMIVYVANQENKDRVLKVRNQVCPGGRTEVVIYDFMEDQKDVYEKIQNILDNPEYKSKVPVKLHQNPEYWNGWYVLVNLVKTYVVRDSIQKGLVKDKLVAWVDFGVAREDDYFENLDEWKYDFPQNKVNVYNVRKYKYFPRLKTEEDTHRLMYENDNYIIGTAFVSGQAKMVEYCNYFQEAVQYLLAKGITDDDQGIMMYLFWKYPRMHKLHFLGKPKRPGWPLEGIFQRVNQNKRGYKFREKIRRLFGK</sequence>
<evidence type="ECO:0000313" key="2">
    <source>
        <dbReference type="Proteomes" id="UP000265691"/>
    </source>
</evidence>